<protein>
    <submittedName>
        <fullName evidence="1">Uncharacterized protein</fullName>
    </submittedName>
</protein>
<dbReference type="Proteomes" id="UP000284684">
    <property type="component" value="Unassembled WGS sequence"/>
</dbReference>
<evidence type="ECO:0000313" key="1">
    <source>
        <dbReference type="EMBL" id="RON06345.1"/>
    </source>
</evidence>
<reference evidence="1 2" key="1">
    <citation type="submission" date="2016-10" db="EMBL/GenBank/DDBJ databases">
        <title>Comparative genome analysis of multiple Pseudomonas spp. focuses on biocontrol and plant growth promoting traits.</title>
        <authorList>
            <person name="Tao X.-Y."/>
            <person name="Taylor C.G."/>
        </authorList>
    </citation>
    <scope>NUCLEOTIDE SEQUENCE [LARGE SCALE GENOMIC DNA]</scope>
    <source>
        <strain evidence="1 2">37D10</strain>
    </source>
</reference>
<dbReference type="EMBL" id="MOBI01000001">
    <property type="protein sequence ID" value="RON06345.1"/>
    <property type="molecule type" value="Genomic_DNA"/>
</dbReference>
<proteinExistence type="predicted"/>
<name>A0A423H289_9PSED</name>
<dbReference type="AlphaFoldDB" id="A0A423H289"/>
<dbReference type="RefSeq" id="WP_123580281.1">
    <property type="nucleotide sequence ID" value="NZ_MOBI01000001.1"/>
</dbReference>
<sequence length="369" mass="43213">MEPVTHKAPDSTALAKAPQQLLYLVYGDQDVYRREAKFSILTALSQLRKGESLCIRIFTDRPEDYAGWPVETLALNQQTLTSWQGENGYHHRRKACAIAAGLKLAERTLFVDTDTLFLENPNLILKRIQPQQYLMDRFEYDWSYVCKRPDYVKLGTCLQAHGISSDNSFKLYNSGLCGVTDSDTPLLEETIKLIDEWTQGSFDIHTIEQIALSFAIRDKPVQEAKQFIYHYFAEKRFFHAMQKHFFARHGEQFRPQLLELCHEVPRSKPFPSAWRRLQIKWKLRNKRGNLRKVARDLLYGSAAPNHPYYAVCRHEWWESASREILRWDESQKRKLLSLSQDHWPKQLPKPAKPEDEQAIIAYLQTRLSE</sequence>
<gene>
    <name evidence="1" type="ORF">BK658_00755</name>
</gene>
<accession>A0A423H289</accession>
<organism evidence="1 2">
    <name type="scientific">Pseudomonas brassicacearum</name>
    <dbReference type="NCBI Taxonomy" id="930166"/>
    <lineage>
        <taxon>Bacteria</taxon>
        <taxon>Pseudomonadati</taxon>
        <taxon>Pseudomonadota</taxon>
        <taxon>Gammaproteobacteria</taxon>
        <taxon>Pseudomonadales</taxon>
        <taxon>Pseudomonadaceae</taxon>
        <taxon>Pseudomonas</taxon>
    </lineage>
</organism>
<evidence type="ECO:0000313" key="2">
    <source>
        <dbReference type="Proteomes" id="UP000284684"/>
    </source>
</evidence>
<comment type="caution">
    <text evidence="1">The sequence shown here is derived from an EMBL/GenBank/DDBJ whole genome shotgun (WGS) entry which is preliminary data.</text>
</comment>